<dbReference type="STRING" id="504797.SAMN05421678_12620"/>
<dbReference type="InterPro" id="IPR004843">
    <property type="entry name" value="Calcineurin-like_PHP"/>
</dbReference>
<dbReference type="InterPro" id="IPR029052">
    <property type="entry name" value="Metallo-depent_PP-like"/>
</dbReference>
<gene>
    <name evidence="3" type="ORF">SAMN05421678_12620</name>
</gene>
<dbReference type="SUPFAM" id="SSF56300">
    <property type="entry name" value="Metallo-dependent phosphatases"/>
    <property type="match status" value="1"/>
</dbReference>
<sequence>MKPTGSRVAWSRRAATSAVLRTAVVVFAAAGLAALPQAGWSSTSALGPGAAPELNPVDGAFMAGTRTLAATPTVADEDVVSLTVDGRELEAEQTVGVSHLRFDVGTNSVDIAFGNYLTVNGHRIDQPQTWALERADLEVPNEYLVSGENVVEIVVGTTPTATCDANYDDFVMSDFALELLGETADGERNEFTYDFGDGDCGSQQGKLLRAELTFTVSGDPRRTTGLAAEWDTTSVGNGKHAITAATTAGGTVTHTVTVNNAPSGAPNVAPVDGTMTNGTQPVFASLPAEGTGDVASLTVDGKNPSTSPNLGSGTATLSFDVGSNSIEDRSDNFLLVNGKRIDLGGDWVGTQVNAAVPARWLVPGENVIKVVTGDINATCGINRDDFTISNLELSLEGATITGHDIAGTYAMGDGNCGSNTVLLREAELHYTIDAPAVHVEKTLGSGEAMLTFTVGSNSIDDAFLNTVRVNGMERLIGGDFVNERVDLPIPNEWLTPGMNTIDVVTGTPATGCNRDDFAISAISLTPARGTATGQMIKQTYNMGDGNCGSNHNLLAEIDLNFLVDGPAGGLRADVDTTKLADGNHTIAGTSGAGQVATRLLVTDNTAPVVAASTPEAGRRITSSVPLGVQVQDPSSVRSGPDVTLDGDPIQVGDLVGPGLSAGDHTLAVTASDSLGNKATREVVFTSAAIPDVPAEISPASGATGQPRTVKLSARVSEPDGGAVTATFSQAKILPASMGWQGKSDAVPTTLSVPGESNIGDTRALAPGDGAMIDAPTAGGVTFQRFDIPIQGHVDAPVLRWEGVIDPERLARLWAWNTQTSSWDPLARSRGALRGNTVLTATVTDRYVDVQRVHVMVTGEDPFADDIDSGAGDRFKDPADYDFAIVHMSDTQYLSEGATLPAHSAAERAVWEKAYGDIPRWIRDNAAARKIAYVANTGDITNNNLAQPTTPEKQQQAIREFELSSRLQKILDDTDVPNGLLAGNHDNWYGHETGPNATYNQYYGPARYAAASQNWKNGAYGGPWREGDNENHYDLFSAGGRDFVVVALSYGINKEEARWADSIFKRYPDRNGILLSHDYLNASIQRDGRTGQFADPDGSSLFKQIVQPNPNVFLILAGHVHGVATNVKPQVGQVVGNGVVELMADYQSYSVTAGRVGLTEVGGYNPTDPLNFGASFMRLLQIDVDRAELKVSTYSPFLNDFGATEFDPGLRYDGHEDNMVLPIDLNSRTTTFKSDVLALYTPTELIGQTSVPSGEVASVTWAKLGPATPYAWIVTARSTSGGITASQPSVFVTADVNGGPGPWGPDAPLFPYFPERSKTAPTER</sequence>
<feature type="region of interest" description="Disordered" evidence="1">
    <location>
        <begin position="1304"/>
        <end position="1323"/>
    </location>
</feature>
<reference evidence="3 4" key="1">
    <citation type="submission" date="2016-10" db="EMBL/GenBank/DDBJ databases">
        <authorList>
            <person name="de Groot N.N."/>
        </authorList>
    </citation>
    <scope>NUCLEOTIDE SEQUENCE [LARGE SCALE GENOMIC DNA]</scope>
    <source>
        <strain evidence="3 4">CPCC 202808</strain>
    </source>
</reference>
<dbReference type="InterPro" id="IPR051918">
    <property type="entry name" value="STPP_CPPED1"/>
</dbReference>
<organism evidence="3 4">
    <name type="scientific">Actinopolymorpha cephalotaxi</name>
    <dbReference type="NCBI Taxonomy" id="504797"/>
    <lineage>
        <taxon>Bacteria</taxon>
        <taxon>Bacillati</taxon>
        <taxon>Actinomycetota</taxon>
        <taxon>Actinomycetes</taxon>
        <taxon>Propionibacteriales</taxon>
        <taxon>Actinopolymorphaceae</taxon>
        <taxon>Actinopolymorpha</taxon>
    </lineage>
</organism>
<dbReference type="Proteomes" id="UP000199052">
    <property type="component" value="Unassembled WGS sequence"/>
</dbReference>
<evidence type="ECO:0000313" key="3">
    <source>
        <dbReference type="EMBL" id="SFH64770.1"/>
    </source>
</evidence>
<name>A0A1I3BRH0_9ACTN</name>
<proteinExistence type="predicted"/>
<feature type="domain" description="Calcineurin-like phosphoesterase" evidence="2">
    <location>
        <begin position="884"/>
        <end position="1120"/>
    </location>
</feature>
<evidence type="ECO:0000259" key="2">
    <source>
        <dbReference type="Pfam" id="PF00149"/>
    </source>
</evidence>
<dbReference type="Gene3D" id="3.60.21.10">
    <property type="match status" value="1"/>
</dbReference>
<protein>
    <submittedName>
        <fullName evidence="3">Calcineurin-like phosphoesterase</fullName>
    </submittedName>
</protein>
<dbReference type="PANTHER" id="PTHR43143">
    <property type="entry name" value="METALLOPHOSPHOESTERASE, CALCINEURIN SUPERFAMILY"/>
    <property type="match status" value="1"/>
</dbReference>
<dbReference type="Pfam" id="PF00149">
    <property type="entry name" value="Metallophos"/>
    <property type="match status" value="1"/>
</dbReference>
<feature type="compositionally biased region" description="Basic and acidic residues" evidence="1">
    <location>
        <begin position="1314"/>
        <end position="1323"/>
    </location>
</feature>
<dbReference type="EMBL" id="FOOI01000026">
    <property type="protein sequence ID" value="SFH64770.1"/>
    <property type="molecule type" value="Genomic_DNA"/>
</dbReference>
<dbReference type="PANTHER" id="PTHR43143:SF5">
    <property type="entry name" value="SECRETED PROTEIN"/>
    <property type="match status" value="1"/>
</dbReference>
<evidence type="ECO:0000313" key="4">
    <source>
        <dbReference type="Proteomes" id="UP000199052"/>
    </source>
</evidence>
<evidence type="ECO:0000256" key="1">
    <source>
        <dbReference type="SAM" id="MobiDB-lite"/>
    </source>
</evidence>
<dbReference type="GO" id="GO:0016787">
    <property type="term" value="F:hydrolase activity"/>
    <property type="evidence" value="ECO:0007669"/>
    <property type="project" value="InterPro"/>
</dbReference>
<accession>A0A1I3BRH0</accession>